<name>A0A0A1U1P8_ENTIV</name>
<dbReference type="Gene3D" id="1.20.900.10">
    <property type="entry name" value="Dbl homology (DH) domain"/>
    <property type="match status" value="1"/>
</dbReference>
<dbReference type="KEGG" id="eiv:EIN_275240"/>
<dbReference type="OrthoDB" id="4066896at2759"/>
<dbReference type="InterPro" id="IPR051092">
    <property type="entry name" value="FYVE_RhoGEF_PH"/>
</dbReference>
<dbReference type="SUPFAM" id="SSF48065">
    <property type="entry name" value="DBL homology domain (DH-domain)"/>
    <property type="match status" value="1"/>
</dbReference>
<dbReference type="EMBL" id="KB206783">
    <property type="protein sequence ID" value="ELP87937.1"/>
    <property type="molecule type" value="Genomic_DNA"/>
</dbReference>
<dbReference type="PROSITE" id="PS50010">
    <property type="entry name" value="DH_2"/>
    <property type="match status" value="1"/>
</dbReference>
<dbReference type="Proteomes" id="UP000014680">
    <property type="component" value="Unassembled WGS sequence"/>
</dbReference>
<keyword evidence="3" id="KW-1185">Reference proteome</keyword>
<gene>
    <name evidence="2" type="ORF">EIN_275240</name>
</gene>
<protein>
    <recommendedName>
        <fullName evidence="1">DH domain-containing protein</fullName>
    </recommendedName>
</protein>
<accession>A0A0A1U1P8</accession>
<dbReference type="RefSeq" id="XP_004254708.1">
    <property type="nucleotide sequence ID" value="XM_004254660.1"/>
</dbReference>
<dbReference type="PANTHER" id="PTHR12673">
    <property type="entry name" value="FACIOGENITAL DYSPLASIA PROTEIN"/>
    <property type="match status" value="1"/>
</dbReference>
<reference evidence="2 3" key="1">
    <citation type="submission" date="2012-10" db="EMBL/GenBank/DDBJ databases">
        <authorList>
            <person name="Zafar N."/>
            <person name="Inman J."/>
            <person name="Hall N."/>
            <person name="Lorenzi H."/>
            <person name="Caler E."/>
        </authorList>
    </citation>
    <scope>NUCLEOTIDE SEQUENCE [LARGE SCALE GENOMIC DNA]</scope>
    <source>
        <strain evidence="2 3">IP1</strain>
    </source>
</reference>
<organism evidence="2 3">
    <name type="scientific">Entamoeba invadens IP1</name>
    <dbReference type="NCBI Taxonomy" id="370355"/>
    <lineage>
        <taxon>Eukaryota</taxon>
        <taxon>Amoebozoa</taxon>
        <taxon>Evosea</taxon>
        <taxon>Archamoebae</taxon>
        <taxon>Mastigamoebida</taxon>
        <taxon>Entamoebidae</taxon>
        <taxon>Entamoeba</taxon>
    </lineage>
</organism>
<dbReference type="InterPro" id="IPR000219">
    <property type="entry name" value="DH_dom"/>
</dbReference>
<proteinExistence type="predicted"/>
<dbReference type="GO" id="GO:0005085">
    <property type="term" value="F:guanyl-nucleotide exchange factor activity"/>
    <property type="evidence" value="ECO:0007669"/>
    <property type="project" value="InterPro"/>
</dbReference>
<dbReference type="InterPro" id="IPR035899">
    <property type="entry name" value="DBL_dom_sf"/>
</dbReference>
<dbReference type="GO" id="GO:0005737">
    <property type="term" value="C:cytoplasm"/>
    <property type="evidence" value="ECO:0007669"/>
    <property type="project" value="TreeGrafter"/>
</dbReference>
<dbReference type="PROSITE" id="PS50096">
    <property type="entry name" value="IQ"/>
    <property type="match status" value="1"/>
</dbReference>
<feature type="domain" description="DH" evidence="1">
    <location>
        <begin position="29"/>
        <end position="214"/>
    </location>
</feature>
<dbReference type="SMART" id="SM00325">
    <property type="entry name" value="RhoGEF"/>
    <property type="match status" value="1"/>
</dbReference>
<evidence type="ECO:0000259" key="1">
    <source>
        <dbReference type="PROSITE" id="PS50010"/>
    </source>
</evidence>
<dbReference type="GeneID" id="14886821"/>
<evidence type="ECO:0000313" key="2">
    <source>
        <dbReference type="EMBL" id="ELP87937.1"/>
    </source>
</evidence>
<dbReference type="PANTHER" id="PTHR12673:SF263">
    <property type="entry name" value="PLECKSTRIN DOMAIN-CONTAINING PROTEIN"/>
    <property type="match status" value="1"/>
</dbReference>
<dbReference type="Pfam" id="PF00621">
    <property type="entry name" value="RhoGEF"/>
    <property type="match status" value="1"/>
</dbReference>
<sequence>MSMEERRVVVLQANVRRFLVRSLYSSVHEQYKIIEELVSTEKSLLMKMEIMKNKYQTPITQIKIVDFVFKIFLLFLPLDGCIKSSRAIVEIGEKFVDSFKIDSKASKLFDTITTLIFSFGEYAINYKVTKNVLNELKKNLIYKRMLSVLDANQNGTTFDDLIIEPMQRLFRYPMFIQSLLKTFDEKIESEKLEKEILVKTNHEFARYITHVNKISEMRAELMTVADRLDYFTLLVPRRFYIGGEIMTYNKKKCEGHLFNDRIIWYSIQKSNKLGKQVRYQLEGEIVFNDKLSCHGSKHVLIFGYPGLMPIQVMINSKKTIAKWVLTINSVIKSRVWLMKESNDWLHHSNNFEFVSQIGPIKQKEEKTKSKKKEKQKSIKK</sequence>
<dbReference type="VEuPathDB" id="AmoebaDB:EIN_275240"/>
<dbReference type="AlphaFoldDB" id="A0A0A1U1P8"/>
<evidence type="ECO:0000313" key="3">
    <source>
        <dbReference type="Proteomes" id="UP000014680"/>
    </source>
</evidence>